<protein>
    <submittedName>
        <fullName evidence="2">ThuA domain-containing protein</fullName>
    </submittedName>
</protein>
<dbReference type="InterPro" id="IPR029062">
    <property type="entry name" value="Class_I_gatase-like"/>
</dbReference>
<evidence type="ECO:0000259" key="1">
    <source>
        <dbReference type="Pfam" id="PF06283"/>
    </source>
</evidence>
<accession>A0A4P6EPC1</accession>
<proteinExistence type="predicted"/>
<evidence type="ECO:0000313" key="2">
    <source>
        <dbReference type="EMBL" id="QAY64285.1"/>
    </source>
</evidence>
<sequence>MTDRARILVLAGRGRHEDPWHDHAATSHRLALVLAALGEVEVRSTFRDALDDVAGVDLLVLNVGAPTPGHPDDAPAWTPFHERLDAWARADGRILAVHQTALAFPDAPGFGEVLGGRWVEGVTGHPPIGGMRLTVAGGTHPITAGLGAVEAYDERYCRLRVAPSSQVLGWVHDDDEPHPALWVSTAHGGRTVYSALGHDARSYDSAGHQELLLRAARWLLR</sequence>
<dbReference type="SUPFAM" id="SSF52317">
    <property type="entry name" value="Class I glutamine amidotransferase-like"/>
    <property type="match status" value="1"/>
</dbReference>
<feature type="domain" description="ThuA-like" evidence="1">
    <location>
        <begin position="7"/>
        <end position="218"/>
    </location>
</feature>
<evidence type="ECO:0000313" key="3">
    <source>
        <dbReference type="Proteomes" id="UP000291758"/>
    </source>
</evidence>
<dbReference type="InterPro" id="IPR029010">
    <property type="entry name" value="ThuA-like"/>
</dbReference>
<dbReference type="OrthoDB" id="3350268at2"/>
<dbReference type="Proteomes" id="UP000291758">
    <property type="component" value="Chromosome"/>
</dbReference>
<keyword evidence="3" id="KW-1185">Reference proteome</keyword>
<name>A0A4P6EPC1_9MICO</name>
<dbReference type="AlphaFoldDB" id="A0A4P6EPC1"/>
<dbReference type="RefSeq" id="WP_129205438.1">
    <property type="nucleotide sequence ID" value="NZ_CP035495.1"/>
</dbReference>
<gene>
    <name evidence="2" type="ORF">ET495_14930</name>
</gene>
<dbReference type="KEGG" id="xyl:ET495_14930"/>
<organism evidence="2 3">
    <name type="scientific">Xylanimonas allomyrinae</name>
    <dbReference type="NCBI Taxonomy" id="2509459"/>
    <lineage>
        <taxon>Bacteria</taxon>
        <taxon>Bacillati</taxon>
        <taxon>Actinomycetota</taxon>
        <taxon>Actinomycetes</taxon>
        <taxon>Micrococcales</taxon>
        <taxon>Promicromonosporaceae</taxon>
        <taxon>Xylanimonas</taxon>
    </lineage>
</organism>
<dbReference type="EMBL" id="CP035495">
    <property type="protein sequence ID" value="QAY64285.1"/>
    <property type="molecule type" value="Genomic_DNA"/>
</dbReference>
<dbReference type="Gene3D" id="3.40.50.880">
    <property type="match status" value="1"/>
</dbReference>
<dbReference type="Pfam" id="PF06283">
    <property type="entry name" value="ThuA"/>
    <property type="match status" value="1"/>
</dbReference>
<reference evidence="2 3" key="1">
    <citation type="submission" date="2019-01" db="EMBL/GenBank/DDBJ databases">
        <title>Genome sequencing of strain 2JSPR-7.</title>
        <authorList>
            <person name="Heo J."/>
            <person name="Kim S.-J."/>
            <person name="Kim J.-S."/>
            <person name="Hong S.-B."/>
            <person name="Kwon S.-W."/>
        </authorList>
    </citation>
    <scope>NUCLEOTIDE SEQUENCE [LARGE SCALE GENOMIC DNA]</scope>
    <source>
        <strain evidence="2 3">2JSPR-7</strain>
    </source>
</reference>